<accession>A0A4Y7Q7F8</accession>
<evidence type="ECO:0000313" key="3">
    <source>
        <dbReference type="Proteomes" id="UP000294933"/>
    </source>
</evidence>
<evidence type="ECO:0000313" key="2">
    <source>
        <dbReference type="EMBL" id="TDL23241.1"/>
    </source>
</evidence>
<feature type="compositionally biased region" description="Polar residues" evidence="1">
    <location>
        <begin position="66"/>
        <end position="87"/>
    </location>
</feature>
<dbReference type="AlphaFoldDB" id="A0A4Y7Q7F8"/>
<dbReference type="VEuPathDB" id="FungiDB:BD410DRAFT_787569"/>
<feature type="region of interest" description="Disordered" evidence="1">
    <location>
        <begin position="58"/>
        <end position="87"/>
    </location>
</feature>
<protein>
    <submittedName>
        <fullName evidence="2">Uncharacterized protein</fullName>
    </submittedName>
</protein>
<evidence type="ECO:0000256" key="1">
    <source>
        <dbReference type="SAM" id="MobiDB-lite"/>
    </source>
</evidence>
<gene>
    <name evidence="2" type="ORF">BD410DRAFT_787569</name>
</gene>
<proteinExistence type="predicted"/>
<dbReference type="Proteomes" id="UP000294933">
    <property type="component" value="Unassembled WGS sequence"/>
</dbReference>
<organism evidence="2 3">
    <name type="scientific">Rickenella mellea</name>
    <dbReference type="NCBI Taxonomy" id="50990"/>
    <lineage>
        <taxon>Eukaryota</taxon>
        <taxon>Fungi</taxon>
        <taxon>Dikarya</taxon>
        <taxon>Basidiomycota</taxon>
        <taxon>Agaricomycotina</taxon>
        <taxon>Agaricomycetes</taxon>
        <taxon>Hymenochaetales</taxon>
        <taxon>Rickenellaceae</taxon>
        <taxon>Rickenella</taxon>
    </lineage>
</organism>
<reference evidence="2 3" key="1">
    <citation type="submission" date="2018-06" db="EMBL/GenBank/DDBJ databases">
        <title>A transcriptomic atlas of mushroom development highlights an independent origin of complex multicellularity.</title>
        <authorList>
            <consortium name="DOE Joint Genome Institute"/>
            <person name="Krizsan K."/>
            <person name="Almasi E."/>
            <person name="Merenyi Z."/>
            <person name="Sahu N."/>
            <person name="Viragh M."/>
            <person name="Koszo T."/>
            <person name="Mondo S."/>
            <person name="Kiss B."/>
            <person name="Balint B."/>
            <person name="Kues U."/>
            <person name="Barry K."/>
            <person name="Hegedus J.C."/>
            <person name="Henrissat B."/>
            <person name="Johnson J."/>
            <person name="Lipzen A."/>
            <person name="Ohm R."/>
            <person name="Nagy I."/>
            <person name="Pangilinan J."/>
            <person name="Yan J."/>
            <person name="Xiong Y."/>
            <person name="Grigoriev I.V."/>
            <person name="Hibbett D.S."/>
            <person name="Nagy L.G."/>
        </authorList>
    </citation>
    <scope>NUCLEOTIDE SEQUENCE [LARGE SCALE GENOMIC DNA]</scope>
    <source>
        <strain evidence="2 3">SZMC22713</strain>
    </source>
</reference>
<keyword evidence="3" id="KW-1185">Reference proteome</keyword>
<dbReference type="EMBL" id="ML170171">
    <property type="protein sequence ID" value="TDL23241.1"/>
    <property type="molecule type" value="Genomic_DNA"/>
</dbReference>
<sequence>MHSPAPRDTGSGKHHARWVVFHVSRETTYFSETKLPLPGALKMRWKMSWSVVGSALARTGTHKQSRPSQPLVNVTPPGQTSNPGRSW</sequence>
<name>A0A4Y7Q7F8_9AGAM</name>